<dbReference type="SUPFAM" id="SSF48371">
    <property type="entry name" value="ARM repeat"/>
    <property type="match status" value="1"/>
</dbReference>
<name>A0A1M7QWG8_9ACTN</name>
<proteinExistence type="predicted"/>
<keyword evidence="2" id="KW-1185">Reference proteome</keyword>
<dbReference type="InterPro" id="IPR009003">
    <property type="entry name" value="Peptidase_S1_PA"/>
</dbReference>
<dbReference type="Gene3D" id="3.40.50.300">
    <property type="entry name" value="P-loop containing nucleotide triphosphate hydrolases"/>
    <property type="match status" value="1"/>
</dbReference>
<dbReference type="PANTHER" id="PTHR46844:SF1">
    <property type="entry name" value="SLR5058 PROTEIN"/>
    <property type="match status" value="1"/>
</dbReference>
<protein>
    <submittedName>
        <fullName evidence="1">Trypsin-like peptidase domain-containing protein</fullName>
    </submittedName>
</protein>
<dbReference type="Gene3D" id="2.40.10.120">
    <property type="match status" value="1"/>
</dbReference>
<dbReference type="SUPFAM" id="SSF52540">
    <property type="entry name" value="P-loop containing nucleoside triphosphate hydrolases"/>
    <property type="match status" value="1"/>
</dbReference>
<dbReference type="RefSeq" id="WP_073502953.1">
    <property type="nucleotide sequence ID" value="NZ_FRBI01000046.1"/>
</dbReference>
<dbReference type="STRING" id="310782.SAMN05216499_1466"/>
<sequence>MRRVRDGLDPRRAVQVLADRDGTRALGSGYQVTADLVLTAEHVVTDAQEVTIRFIDGPGRIRETHARTVWAHARVDLAVLRLDTPTADVAPVRYGRLDEAADCAAVGYPWFKLRRQYTAADEADPGIYRESHHARGSGSPHSNRRTGTLELAVIAPPAHPDPDRSAWEGMSGAAVFANRLLIGVLSENHVREGPGWLTANPVTAWYPHPPDRHFTTLHALLGLPPAQRLPTVGPAPERRDIRAGLGVTLTRRDTHIHVHPRAAGTTAHAASAPKYLKLLAESYQWLELQGIREAGSLRIELEKVYVALKAEPESEYDLRHLANLHAAEVQEAAGGTALDLIEPTQLAELDAQNVRQTYRPKRDEDRRAKVTEVQTIADAFRLHNRAVLLGNPGSGKTTLGRWLALQLARGMLAQLRHEVTPESVPDQSGTVRIHVPPGKASSLSKSHFVAALTADRPSSTAADKPVLICLDRLPVRGRLALFDQQVKRGQTLRLDQVEQLTYTPAGTECGNRYAHLRYSAGVEGMPSAAGAIVIDVGVRILVPLSQIDPDQPGGPDSDRPVDLGPARVPIFLRLAHFARELAERDRDQRPTIPLIDYLGCDPDSSGLADGGSPKTRNAMLCEFLDRNSAVVILDGLDELPETNRRTVLLKIQQFLETATEPNAPDEAGMRWRSPGNQVLVTSRYVGYKLMPLRSGCAHFGIQPMQRPAVEHFARAWTRAVSAELGAERPDRPTAEALIAEIYDDARPAIRELATNPLLITILATVYWADGRLPDQRAGVYDRVVENLLTIWLNRPECLAQTLQRHELLAALEPLAAQMQADHGSNGLVSLDRIAELIEGPLARMRHANPSDRTFKPVLDALLVTIRKHVGLLAEQSSGNYAFFHRTFQEFLAARHLLSEREHAAERIVERLDDPLWREPLLLALGLLTASPEWGPETRTRLLEGVLAGDDRDPLIPRSAMLVVSALPTLDKVPQRVIDRIVGQLLSCYAFSQRQAQAEKLREEIRKVLARLRDGPAAEAVAEAVCEAIRQSAAEHDLAGAAAEILLRLEWFTTSTVDAMLSVIHRDEAGLGWPVHWALLAALGQSAAGQAPVRSAAALNAPRLVASNLPMRRLLESRPDLTAFARGDTDWLWLLIALYGGLGRTRVGEKLLAHQKRQLDEVRSDEDDATDESAADLPPLVPPIAPIDFCPGDIVHDLADAELGRSVLRQLRARRPARELADLFLRIWQRGADPAGRAEGLVGLAALGQDVVPLVHGALADGQGRPAARAALDRFRWLRALLREPVVRSTQTAARTLPTAASAERRLDLLRIVIEARAAAGGGPLAVSDTIPALRFVGTAAPDVRDGVDAEEWAFLFSGLAEQALDEAGAGVDAQAVVDLRAPGRVARGWAEAARARNHRARPRLWWPQRILAPRCDTPVERYLAVIDGLVTAPPECDRLAGHVLARCGPVLDAEPGLVWETLALCHLRGNTFTAAYLVSATGERVRISALTAAAADLVSRWDRGRLAADQAEELRTAVETTFLWLLDEDSALPRNVLDSARVLLRHAVQIGNPYLRFRALWLLSGIAGLEPVAVRRTGPDLIADPHDRARALEWILMTIPGMRTGLHLGQFIDLDEVIRRFLLIQDPENRARAQCRLAMLVPERLGDLLDAAAASVGRIADPVRRAETIEEIRFTLGGIARLAPGFEEAAESLPDQWLRDKALGRTSRLIAGHRADFGAGALVWQLTDATGTGGATEYRRTYPTGVLPWGVLYLNATAAEVGALEATTAGDTADWELLLGSEWQSGVDALIDSAADGALSLTMREASVVSRIIQAGRSTVLDQLWGYLECPEPRSLAIATRWSTADPSAERWKALVQAESGVLTPESMDLLVEMLCEATDRLRQRVVLALHGPTPWGNNRNRRWSVSRVGVKTIEAIAGHSVRVDYAPQVVSPITWMQCDIHHDDAEALHQWLAEAAADPHSAAGWILKSLESVDESLVASLLEALPSLPAAAQRKLLVGLGQMAISFRVLESSAQALQSAIAAVPAHVRREVWFIPEGAVACLRAVAAAAAWPDEGSRLDVARDQIERSKLWLDDNCVKNPADCYRRLGALGDSYYVYHRSNGYWDKATEAAAELAENEIALRVLLSWLESLSFAESSTDLATDLVAFLLTAADALARVSPNAYTALADPDVWEPILTEWVETADHWTARLSALRLLGLLRRVTPRVTAALRAAMKDNFHVQQAAYDTVQDFHSMKGDITAELIESLGDADAGVAGSTARLLLNLARGEGATTDRRRILRGLQEAASSPTKGRNMYMMSEGEIVHTLSIRFVDRLDRLLYQAIFEISGL</sequence>
<evidence type="ECO:0000313" key="1">
    <source>
        <dbReference type="EMBL" id="SHN36212.1"/>
    </source>
</evidence>
<dbReference type="SUPFAM" id="SSF50494">
    <property type="entry name" value="Trypsin-like serine proteases"/>
    <property type="match status" value="1"/>
</dbReference>
<gene>
    <name evidence="1" type="ORF">SAMN05216499_1466</name>
</gene>
<dbReference type="InterPro" id="IPR027417">
    <property type="entry name" value="P-loop_NTPase"/>
</dbReference>
<reference evidence="1 2" key="1">
    <citation type="submission" date="2016-11" db="EMBL/GenBank/DDBJ databases">
        <authorList>
            <person name="Jaros S."/>
            <person name="Januszkiewicz K."/>
            <person name="Wedrychowicz H."/>
        </authorList>
    </citation>
    <scope>NUCLEOTIDE SEQUENCE [LARGE SCALE GENOMIC DNA]</scope>
    <source>
        <strain evidence="1 2">CGMCC 4.2025</strain>
    </source>
</reference>
<evidence type="ECO:0000313" key="2">
    <source>
        <dbReference type="Proteomes" id="UP000184111"/>
    </source>
</evidence>
<accession>A0A1M7QWG8</accession>
<dbReference type="Proteomes" id="UP000184111">
    <property type="component" value="Unassembled WGS sequence"/>
</dbReference>
<dbReference type="EMBL" id="FRBI01000046">
    <property type="protein sequence ID" value="SHN36212.1"/>
    <property type="molecule type" value="Genomic_DNA"/>
</dbReference>
<dbReference type="InterPro" id="IPR016024">
    <property type="entry name" value="ARM-type_fold"/>
</dbReference>
<dbReference type="OrthoDB" id="419058at2"/>
<organism evidence="1 2">
    <name type="scientific">Actinacidiphila paucisporea</name>
    <dbReference type="NCBI Taxonomy" id="310782"/>
    <lineage>
        <taxon>Bacteria</taxon>
        <taxon>Bacillati</taxon>
        <taxon>Actinomycetota</taxon>
        <taxon>Actinomycetes</taxon>
        <taxon>Kitasatosporales</taxon>
        <taxon>Streptomycetaceae</taxon>
        <taxon>Actinacidiphila</taxon>
    </lineage>
</organism>
<dbReference type="Pfam" id="PF13365">
    <property type="entry name" value="Trypsin_2"/>
    <property type="match status" value="1"/>
</dbReference>
<dbReference type="PANTHER" id="PTHR46844">
    <property type="entry name" value="SLR5058 PROTEIN"/>
    <property type="match status" value="1"/>
</dbReference>